<reference evidence="4" key="1">
    <citation type="submission" date="2016-02" db="EMBL/GenBank/DDBJ databases">
        <authorList>
            <person name="Schultz-Johansen M."/>
            <person name="Glaring M.A."/>
            <person name="Bech P.K."/>
            <person name="Stougaard P."/>
        </authorList>
    </citation>
    <scope>NUCLEOTIDE SEQUENCE [LARGE SCALE GENOMIC DNA]</scope>
    <source>
        <strain evidence="4">S66</strain>
    </source>
</reference>
<keyword evidence="2" id="KW-0472">Membrane</keyword>
<feature type="transmembrane region" description="Helical" evidence="2">
    <location>
        <begin position="6"/>
        <end position="25"/>
    </location>
</feature>
<dbReference type="EMBL" id="LSNE01000018">
    <property type="protein sequence ID" value="KXI26938.1"/>
    <property type="molecule type" value="Genomic_DNA"/>
</dbReference>
<dbReference type="AlphaFoldDB" id="A0A148KL12"/>
<accession>A0A148KL12</accession>
<dbReference type="STRING" id="1799789.AX660_02205"/>
<dbReference type="OrthoDB" id="6388324at2"/>
<name>A0A148KL12_9ALTE</name>
<evidence type="ECO:0000256" key="2">
    <source>
        <dbReference type="SAM" id="Phobius"/>
    </source>
</evidence>
<comment type="caution">
    <text evidence="3">The sequence shown here is derived from an EMBL/GenBank/DDBJ whole genome shotgun (WGS) entry which is preliminary data.</text>
</comment>
<evidence type="ECO:0000256" key="1">
    <source>
        <dbReference type="SAM" id="MobiDB-lite"/>
    </source>
</evidence>
<dbReference type="RefSeq" id="WP_068381837.1">
    <property type="nucleotide sequence ID" value="NZ_LSNE01000018.1"/>
</dbReference>
<protein>
    <submittedName>
        <fullName evidence="3">Uncharacterized protein</fullName>
    </submittedName>
</protein>
<sequence length="90" mass="10500">MHNLLMILLALLPWMMFVIFILLCIKLTSWAKKRRSGAIAIGLLVQMLLPDPRAQQTIEAIVERKQEVKKQQDEKGDPLDRNNKHQPREK</sequence>
<keyword evidence="2" id="KW-0812">Transmembrane</keyword>
<feature type="region of interest" description="Disordered" evidence="1">
    <location>
        <begin position="65"/>
        <end position="90"/>
    </location>
</feature>
<evidence type="ECO:0000313" key="3">
    <source>
        <dbReference type="EMBL" id="KXI26938.1"/>
    </source>
</evidence>
<keyword evidence="2" id="KW-1133">Transmembrane helix</keyword>
<evidence type="ECO:0000313" key="4">
    <source>
        <dbReference type="Proteomes" id="UP000070299"/>
    </source>
</evidence>
<gene>
    <name evidence="3" type="ORF">AX660_02205</name>
</gene>
<proteinExistence type="predicted"/>
<keyword evidence="4" id="KW-1185">Reference proteome</keyword>
<dbReference type="Proteomes" id="UP000070299">
    <property type="component" value="Unassembled WGS sequence"/>
</dbReference>
<organism evidence="3 4">
    <name type="scientific">Paraglaciecola hydrolytica</name>
    <dbReference type="NCBI Taxonomy" id="1799789"/>
    <lineage>
        <taxon>Bacteria</taxon>
        <taxon>Pseudomonadati</taxon>
        <taxon>Pseudomonadota</taxon>
        <taxon>Gammaproteobacteria</taxon>
        <taxon>Alteromonadales</taxon>
        <taxon>Alteromonadaceae</taxon>
        <taxon>Paraglaciecola</taxon>
    </lineage>
</organism>